<dbReference type="PANTHER" id="PTHR43297">
    <property type="entry name" value="OLIGOPEPTIDE TRANSPORT ATP-BINDING PROTEIN APPD"/>
    <property type="match status" value="1"/>
</dbReference>
<dbReference type="GO" id="GO:0016887">
    <property type="term" value="F:ATP hydrolysis activity"/>
    <property type="evidence" value="ECO:0007669"/>
    <property type="project" value="InterPro"/>
</dbReference>
<keyword evidence="7" id="KW-0472">Membrane</keyword>
<dbReference type="NCBIfam" id="NF008453">
    <property type="entry name" value="PRK11308.1"/>
    <property type="match status" value="2"/>
</dbReference>
<evidence type="ECO:0000256" key="4">
    <source>
        <dbReference type="ARBA" id="ARBA00022475"/>
    </source>
</evidence>
<comment type="subcellular location">
    <subcellularLocation>
        <location evidence="1">Cell membrane</location>
        <topology evidence="1">Peripheral membrane protein</topology>
    </subcellularLocation>
</comment>
<dbReference type="NCBIfam" id="NF007739">
    <property type="entry name" value="PRK10419.1"/>
    <property type="match status" value="2"/>
</dbReference>
<sequence length="542" mass="59533">MNAPLLALDDLTVAFRSRRGDESRAVHGVSFEVLDKEIVAVVGESGSGKSVTAMSVLGLLPGNAEVTGSVRLDGEELLNADEKTLQGIRGRRIAMIFQDPFGALDPVFTIGFQIREVLRKHSPGLSARDRRRRAIELLAAVELREPEKRARSYPHQLSGGQAQRVVIAMALACDPEILIADEPTTALDVTVQREILDLLMRVREREGTAVLLITHDMGVVADVADRVVVMRDGRVEETQTVERLFAHPSADYTRRLLRSVPRLDVADRASLAVDEPALVLDELTVEYRQRFQSVTAVAGASLTVARGEVVALVGESGSGKTTIGKAITGLAPVRSGTIVVDGVDAVKARGRQATDLKKKIGVVFQNPMGALDPRWTMAESIGEPLRVHRGLRGKALTARTDELLDAVRLSRSWSTRYAHELSGGQRQRVAIARALALDPVLLIADEPTSALDVSVQSTVLDLFRRLQCELRFACLFISHDLAVVDSLADRIVVMSDSRVVEEGARRQILLDPREDYTRRLLEAAPVPDPQLQRKRRREREKV</sequence>
<dbReference type="Proteomes" id="UP000181980">
    <property type="component" value="Unassembled WGS sequence"/>
</dbReference>
<feature type="domain" description="ABC transporter" evidence="8">
    <location>
        <begin position="6"/>
        <end position="257"/>
    </location>
</feature>
<reference evidence="10" key="1">
    <citation type="submission" date="2016-10" db="EMBL/GenBank/DDBJ databases">
        <authorList>
            <person name="Varghese N."/>
            <person name="Submissions S."/>
        </authorList>
    </citation>
    <scope>NUCLEOTIDE SEQUENCE [LARGE SCALE GENOMIC DNA]</scope>
    <source>
        <strain evidence="10">DSM 45237</strain>
    </source>
</reference>
<name>A0A1H5PZQ4_9ACTN</name>
<dbReference type="InterPro" id="IPR013563">
    <property type="entry name" value="Oligopep_ABC_C"/>
</dbReference>
<dbReference type="PROSITE" id="PS50893">
    <property type="entry name" value="ABC_TRANSPORTER_2"/>
    <property type="match status" value="2"/>
</dbReference>
<feature type="domain" description="ABC transporter" evidence="8">
    <location>
        <begin position="278"/>
        <end position="521"/>
    </location>
</feature>
<keyword evidence="3" id="KW-0813">Transport</keyword>
<dbReference type="SMART" id="SM00382">
    <property type="entry name" value="AAA"/>
    <property type="match status" value="2"/>
</dbReference>
<evidence type="ECO:0000256" key="6">
    <source>
        <dbReference type="ARBA" id="ARBA00022840"/>
    </source>
</evidence>
<evidence type="ECO:0000313" key="9">
    <source>
        <dbReference type="EMBL" id="SEF18681.1"/>
    </source>
</evidence>
<dbReference type="Pfam" id="PF08352">
    <property type="entry name" value="oligo_HPY"/>
    <property type="match status" value="2"/>
</dbReference>
<evidence type="ECO:0000256" key="7">
    <source>
        <dbReference type="ARBA" id="ARBA00023136"/>
    </source>
</evidence>
<comment type="similarity">
    <text evidence="2">Belongs to the ABC transporter superfamily.</text>
</comment>
<dbReference type="InterPro" id="IPR003593">
    <property type="entry name" value="AAA+_ATPase"/>
</dbReference>
<dbReference type="FunFam" id="3.40.50.300:FF:000016">
    <property type="entry name" value="Oligopeptide ABC transporter ATP-binding component"/>
    <property type="match status" value="1"/>
</dbReference>
<evidence type="ECO:0000256" key="2">
    <source>
        <dbReference type="ARBA" id="ARBA00005417"/>
    </source>
</evidence>
<dbReference type="AlphaFoldDB" id="A0A1H5PZQ4"/>
<dbReference type="GO" id="GO:0005886">
    <property type="term" value="C:plasma membrane"/>
    <property type="evidence" value="ECO:0007669"/>
    <property type="project" value="UniProtKB-SubCell"/>
</dbReference>
<evidence type="ECO:0000256" key="3">
    <source>
        <dbReference type="ARBA" id="ARBA00022448"/>
    </source>
</evidence>
<evidence type="ECO:0000259" key="8">
    <source>
        <dbReference type="PROSITE" id="PS50893"/>
    </source>
</evidence>
<keyword evidence="5" id="KW-0547">Nucleotide-binding</keyword>
<evidence type="ECO:0000256" key="1">
    <source>
        <dbReference type="ARBA" id="ARBA00004202"/>
    </source>
</evidence>
<dbReference type="CDD" id="cd03257">
    <property type="entry name" value="ABC_NikE_OppD_transporters"/>
    <property type="match status" value="2"/>
</dbReference>
<evidence type="ECO:0000313" key="10">
    <source>
        <dbReference type="Proteomes" id="UP000181980"/>
    </source>
</evidence>
<keyword evidence="6 9" id="KW-0067">ATP-binding</keyword>
<dbReference type="GO" id="GO:0015833">
    <property type="term" value="P:peptide transport"/>
    <property type="evidence" value="ECO:0007669"/>
    <property type="project" value="InterPro"/>
</dbReference>
<dbReference type="EMBL" id="FNUC01000004">
    <property type="protein sequence ID" value="SEF18681.1"/>
    <property type="molecule type" value="Genomic_DNA"/>
</dbReference>
<dbReference type="Gene3D" id="3.40.50.300">
    <property type="entry name" value="P-loop containing nucleotide triphosphate hydrolases"/>
    <property type="match status" value="2"/>
</dbReference>
<dbReference type="STRING" id="561176.SAMN04488561_6749"/>
<dbReference type="PANTHER" id="PTHR43297:SF2">
    <property type="entry name" value="DIPEPTIDE TRANSPORT ATP-BINDING PROTEIN DPPD"/>
    <property type="match status" value="1"/>
</dbReference>
<dbReference type="InterPro" id="IPR050388">
    <property type="entry name" value="ABC_Ni/Peptide_Import"/>
</dbReference>
<dbReference type="InterPro" id="IPR027417">
    <property type="entry name" value="P-loop_NTPase"/>
</dbReference>
<dbReference type="Pfam" id="PF00005">
    <property type="entry name" value="ABC_tran"/>
    <property type="match status" value="2"/>
</dbReference>
<dbReference type="GO" id="GO:0005524">
    <property type="term" value="F:ATP binding"/>
    <property type="evidence" value="ECO:0007669"/>
    <property type="project" value="UniProtKB-KW"/>
</dbReference>
<dbReference type="InterPro" id="IPR017871">
    <property type="entry name" value="ABC_transporter-like_CS"/>
</dbReference>
<evidence type="ECO:0000256" key="5">
    <source>
        <dbReference type="ARBA" id="ARBA00022741"/>
    </source>
</evidence>
<dbReference type="PROSITE" id="PS00211">
    <property type="entry name" value="ABC_TRANSPORTER_1"/>
    <property type="match status" value="2"/>
</dbReference>
<accession>A0A1H5PZQ4</accession>
<keyword evidence="10" id="KW-1185">Reference proteome</keyword>
<organism evidence="9 10">
    <name type="scientific">Jiangella alba</name>
    <dbReference type="NCBI Taxonomy" id="561176"/>
    <lineage>
        <taxon>Bacteria</taxon>
        <taxon>Bacillati</taxon>
        <taxon>Actinomycetota</taxon>
        <taxon>Actinomycetes</taxon>
        <taxon>Jiangellales</taxon>
        <taxon>Jiangellaceae</taxon>
        <taxon>Jiangella</taxon>
    </lineage>
</organism>
<dbReference type="InterPro" id="IPR003439">
    <property type="entry name" value="ABC_transporter-like_ATP-bd"/>
</dbReference>
<dbReference type="RefSeq" id="WP_069113602.1">
    <property type="nucleotide sequence ID" value="NZ_FNUC01000004.1"/>
</dbReference>
<keyword evidence="4" id="KW-1003">Cell membrane</keyword>
<dbReference type="SUPFAM" id="SSF52540">
    <property type="entry name" value="P-loop containing nucleoside triphosphate hydrolases"/>
    <property type="match status" value="2"/>
</dbReference>
<proteinExistence type="inferred from homology"/>
<protein>
    <submittedName>
        <fullName evidence="9">Peptide/nickel transport system ATP-binding protein</fullName>
    </submittedName>
</protein>
<dbReference type="OrthoDB" id="4008250at2"/>
<gene>
    <name evidence="9" type="ORF">SAMN04488561_6749</name>
</gene>